<dbReference type="OrthoDB" id="9787068at2"/>
<dbReference type="Gene3D" id="3.20.20.150">
    <property type="entry name" value="Divalent-metal-dependent TIM barrel enzymes"/>
    <property type="match status" value="1"/>
</dbReference>
<dbReference type="InterPro" id="IPR036237">
    <property type="entry name" value="Xyl_isomerase-like_sf"/>
</dbReference>
<feature type="domain" description="Xylose isomerase-like TIM barrel" evidence="1">
    <location>
        <begin position="23"/>
        <end position="252"/>
    </location>
</feature>
<comment type="caution">
    <text evidence="2">The sequence shown here is derived from an EMBL/GenBank/DDBJ whole genome shotgun (WGS) entry which is preliminary data.</text>
</comment>
<organism evidence="2 3">
    <name type="scientific">Pseudonocardia kunmingensis</name>
    <dbReference type="NCBI Taxonomy" id="630975"/>
    <lineage>
        <taxon>Bacteria</taxon>
        <taxon>Bacillati</taxon>
        <taxon>Actinomycetota</taxon>
        <taxon>Actinomycetes</taxon>
        <taxon>Pseudonocardiales</taxon>
        <taxon>Pseudonocardiaceae</taxon>
        <taxon>Pseudonocardia</taxon>
    </lineage>
</organism>
<evidence type="ECO:0000313" key="3">
    <source>
        <dbReference type="Proteomes" id="UP000315677"/>
    </source>
</evidence>
<dbReference type="InterPro" id="IPR013022">
    <property type="entry name" value="Xyl_isomerase-like_TIM-brl"/>
</dbReference>
<sequence>MELSRCSLNSMTVPRLDFEQLVEVAARAGIPAIAPWREVTRAYGIRRARDLVERAGLAVTSLCRAGMFTSETAAGRQEAVDDCRLAIDEAHELGAPVLPLVCGPVVDKNPRGSRAMIRDGIERIIEHAAQASVVLGIEPLHPMLAGDRSIITSLAEANGICGSIDHPNLGVVIDAYNVWFDPDLDDEMMRSPCVGLQLADWVVPIRNHTAARGMPGDGCIDLSGFVHRAKENGYLGPIEVEVISERWAAEDPERVVQLVVERFTAL</sequence>
<dbReference type="InterPro" id="IPR050312">
    <property type="entry name" value="IolE/XylAMocC-like"/>
</dbReference>
<accession>A0A543DVJ6</accession>
<dbReference type="PANTHER" id="PTHR12110">
    <property type="entry name" value="HYDROXYPYRUVATE ISOMERASE"/>
    <property type="match status" value="1"/>
</dbReference>
<dbReference type="AlphaFoldDB" id="A0A543DVJ6"/>
<dbReference type="Pfam" id="PF01261">
    <property type="entry name" value="AP_endonuc_2"/>
    <property type="match status" value="1"/>
</dbReference>
<dbReference type="SUPFAM" id="SSF51658">
    <property type="entry name" value="Xylose isomerase-like"/>
    <property type="match status" value="1"/>
</dbReference>
<gene>
    <name evidence="2" type="ORF">FB558_0079</name>
</gene>
<dbReference type="EMBL" id="VFPA01000001">
    <property type="protein sequence ID" value="TQM13347.1"/>
    <property type="molecule type" value="Genomic_DNA"/>
</dbReference>
<evidence type="ECO:0000259" key="1">
    <source>
        <dbReference type="Pfam" id="PF01261"/>
    </source>
</evidence>
<protein>
    <submittedName>
        <fullName evidence="2">Sugar phosphate isomerase/epimerase</fullName>
    </submittedName>
</protein>
<reference evidence="2 3" key="1">
    <citation type="submission" date="2019-06" db="EMBL/GenBank/DDBJ databases">
        <title>Sequencing the genomes of 1000 actinobacteria strains.</title>
        <authorList>
            <person name="Klenk H.-P."/>
        </authorList>
    </citation>
    <scope>NUCLEOTIDE SEQUENCE [LARGE SCALE GENOMIC DNA]</scope>
    <source>
        <strain evidence="2 3">DSM 45301</strain>
    </source>
</reference>
<proteinExistence type="predicted"/>
<keyword evidence="2" id="KW-0413">Isomerase</keyword>
<name>A0A543DVJ6_9PSEU</name>
<dbReference type="PANTHER" id="PTHR12110:SF52">
    <property type="entry name" value="XYLOSE ISOMERASE"/>
    <property type="match status" value="1"/>
</dbReference>
<dbReference type="Proteomes" id="UP000315677">
    <property type="component" value="Unassembled WGS sequence"/>
</dbReference>
<evidence type="ECO:0000313" key="2">
    <source>
        <dbReference type="EMBL" id="TQM13347.1"/>
    </source>
</evidence>
<dbReference type="GO" id="GO:0016853">
    <property type="term" value="F:isomerase activity"/>
    <property type="evidence" value="ECO:0007669"/>
    <property type="project" value="UniProtKB-KW"/>
</dbReference>
<keyword evidence="3" id="KW-1185">Reference proteome</keyword>